<organism evidence="2 3">
    <name type="scientific">Cladophialophora psammophila CBS 110553</name>
    <dbReference type="NCBI Taxonomy" id="1182543"/>
    <lineage>
        <taxon>Eukaryota</taxon>
        <taxon>Fungi</taxon>
        <taxon>Dikarya</taxon>
        <taxon>Ascomycota</taxon>
        <taxon>Pezizomycotina</taxon>
        <taxon>Eurotiomycetes</taxon>
        <taxon>Chaetothyriomycetidae</taxon>
        <taxon>Chaetothyriales</taxon>
        <taxon>Herpotrichiellaceae</taxon>
        <taxon>Cladophialophora</taxon>
    </lineage>
</organism>
<dbReference type="STRING" id="1182543.W9X0Y1"/>
<name>W9X0Y1_9EURO</name>
<gene>
    <name evidence="2" type="ORF">A1O5_02431</name>
</gene>
<dbReference type="eggNOG" id="ENOG502TK2A">
    <property type="taxonomic scope" value="Eukaryota"/>
</dbReference>
<accession>W9X0Y1</accession>
<feature type="region of interest" description="Disordered" evidence="1">
    <location>
        <begin position="70"/>
        <end position="89"/>
    </location>
</feature>
<keyword evidence="3" id="KW-1185">Reference proteome</keyword>
<evidence type="ECO:0000313" key="3">
    <source>
        <dbReference type="Proteomes" id="UP000019471"/>
    </source>
</evidence>
<dbReference type="OrthoDB" id="5401170at2759"/>
<sequence>MEEAASRLPGYLDKIVDFADGIAYELLKPLATYRSCHDGTPAEARMVLTCRRRVGDSSSPDEYVMKIKIQIPGGERRPSNSPEVGPSTTTAHELTALEKFRDTQSAFTPVLVNFKKAVQPAEGPLPGGYLTFLVMTKLPGDSLFNMYYWGMPTEERNEITQKFLVALKWIYAQGIEPVDCGLRNILWERETKTCTIIDFELWRETDAPLGDDTKELQRWGLARQPAAKNHWEAWNQMFR</sequence>
<reference evidence="2 3" key="1">
    <citation type="submission" date="2013-03" db="EMBL/GenBank/DDBJ databases">
        <title>The Genome Sequence of Cladophialophora psammophila CBS 110553.</title>
        <authorList>
            <consortium name="The Broad Institute Genomics Platform"/>
            <person name="Cuomo C."/>
            <person name="de Hoog S."/>
            <person name="Gorbushina A."/>
            <person name="Walker B."/>
            <person name="Young S.K."/>
            <person name="Zeng Q."/>
            <person name="Gargeya S."/>
            <person name="Fitzgerald M."/>
            <person name="Haas B."/>
            <person name="Abouelleil A."/>
            <person name="Allen A.W."/>
            <person name="Alvarado L."/>
            <person name="Arachchi H.M."/>
            <person name="Berlin A.M."/>
            <person name="Chapman S.B."/>
            <person name="Gainer-Dewar J."/>
            <person name="Goldberg J."/>
            <person name="Griggs A."/>
            <person name="Gujja S."/>
            <person name="Hansen M."/>
            <person name="Howarth C."/>
            <person name="Imamovic A."/>
            <person name="Ireland A."/>
            <person name="Larimer J."/>
            <person name="McCowan C."/>
            <person name="Murphy C."/>
            <person name="Pearson M."/>
            <person name="Poon T.W."/>
            <person name="Priest M."/>
            <person name="Roberts A."/>
            <person name="Saif S."/>
            <person name="Shea T."/>
            <person name="Sisk P."/>
            <person name="Sykes S."/>
            <person name="Wortman J."/>
            <person name="Nusbaum C."/>
            <person name="Birren B."/>
        </authorList>
    </citation>
    <scope>NUCLEOTIDE SEQUENCE [LARGE SCALE GENOMIC DNA]</scope>
    <source>
        <strain evidence="2 3">CBS 110553</strain>
    </source>
</reference>
<evidence type="ECO:0008006" key="4">
    <source>
        <dbReference type="Google" id="ProtNLM"/>
    </source>
</evidence>
<dbReference type="AlphaFoldDB" id="W9X0Y1"/>
<feature type="compositionally biased region" description="Polar residues" evidence="1">
    <location>
        <begin position="79"/>
        <end position="89"/>
    </location>
</feature>
<evidence type="ECO:0000313" key="2">
    <source>
        <dbReference type="EMBL" id="EXJ74137.1"/>
    </source>
</evidence>
<proteinExistence type="predicted"/>
<dbReference type="GeneID" id="19187164"/>
<dbReference type="RefSeq" id="XP_007741237.1">
    <property type="nucleotide sequence ID" value="XM_007743047.1"/>
</dbReference>
<dbReference type="HOGENOM" id="CLU_1165772_0_0_1"/>
<dbReference type="Proteomes" id="UP000019471">
    <property type="component" value="Unassembled WGS sequence"/>
</dbReference>
<comment type="caution">
    <text evidence="2">The sequence shown here is derived from an EMBL/GenBank/DDBJ whole genome shotgun (WGS) entry which is preliminary data.</text>
</comment>
<protein>
    <recommendedName>
        <fullName evidence="4">Protein kinase domain-containing protein</fullName>
    </recommendedName>
</protein>
<dbReference type="InterPro" id="IPR011009">
    <property type="entry name" value="Kinase-like_dom_sf"/>
</dbReference>
<dbReference type="EMBL" id="AMGX01000003">
    <property type="protein sequence ID" value="EXJ74137.1"/>
    <property type="molecule type" value="Genomic_DNA"/>
</dbReference>
<evidence type="ECO:0000256" key="1">
    <source>
        <dbReference type="SAM" id="MobiDB-lite"/>
    </source>
</evidence>
<dbReference type="SUPFAM" id="SSF56112">
    <property type="entry name" value="Protein kinase-like (PK-like)"/>
    <property type="match status" value="1"/>
</dbReference>